<evidence type="ECO:0000259" key="2">
    <source>
        <dbReference type="PROSITE" id="PS51029"/>
    </source>
</evidence>
<name>A0AA88PBD3_9TELE</name>
<keyword evidence="4" id="KW-1185">Reference proteome</keyword>
<feature type="domain" description="MADF" evidence="2">
    <location>
        <begin position="94"/>
        <end position="180"/>
    </location>
</feature>
<dbReference type="InterPro" id="IPR006578">
    <property type="entry name" value="MADF-dom"/>
</dbReference>
<dbReference type="Pfam" id="PF13837">
    <property type="entry name" value="Myb_DNA-bind_4"/>
    <property type="match status" value="1"/>
</dbReference>
<comment type="caution">
    <text evidence="3">The sequence shown here is derived from an EMBL/GenBank/DDBJ whole genome shotgun (WGS) entry which is preliminary data.</text>
</comment>
<feature type="region of interest" description="Disordered" evidence="1">
    <location>
        <begin position="318"/>
        <end position="337"/>
    </location>
</feature>
<dbReference type="EMBL" id="JAUYZG010000020">
    <property type="protein sequence ID" value="KAK2876900.1"/>
    <property type="molecule type" value="Genomic_DNA"/>
</dbReference>
<dbReference type="Proteomes" id="UP001187343">
    <property type="component" value="Unassembled WGS sequence"/>
</dbReference>
<evidence type="ECO:0000313" key="4">
    <source>
        <dbReference type="Proteomes" id="UP001187343"/>
    </source>
</evidence>
<dbReference type="InterPro" id="IPR044822">
    <property type="entry name" value="Myb_DNA-bind_4"/>
</dbReference>
<gene>
    <name evidence="3" type="ORF">Q8A67_020996</name>
</gene>
<reference evidence="3" key="1">
    <citation type="submission" date="2023-08" db="EMBL/GenBank/DDBJ databases">
        <title>Chromosome-level Genome Assembly of mud carp (Cirrhinus molitorella).</title>
        <authorList>
            <person name="Liu H."/>
        </authorList>
    </citation>
    <scope>NUCLEOTIDE SEQUENCE</scope>
    <source>
        <strain evidence="3">Prfri</strain>
        <tissue evidence="3">Muscle</tissue>
    </source>
</reference>
<organism evidence="3 4">
    <name type="scientific">Cirrhinus molitorella</name>
    <name type="common">mud carp</name>
    <dbReference type="NCBI Taxonomy" id="172907"/>
    <lineage>
        <taxon>Eukaryota</taxon>
        <taxon>Metazoa</taxon>
        <taxon>Chordata</taxon>
        <taxon>Craniata</taxon>
        <taxon>Vertebrata</taxon>
        <taxon>Euteleostomi</taxon>
        <taxon>Actinopterygii</taxon>
        <taxon>Neopterygii</taxon>
        <taxon>Teleostei</taxon>
        <taxon>Ostariophysi</taxon>
        <taxon>Cypriniformes</taxon>
        <taxon>Cyprinidae</taxon>
        <taxon>Labeoninae</taxon>
        <taxon>Labeonini</taxon>
        <taxon>Cirrhinus</taxon>
    </lineage>
</organism>
<feature type="compositionally biased region" description="Polar residues" evidence="1">
    <location>
        <begin position="251"/>
        <end position="260"/>
    </location>
</feature>
<protein>
    <recommendedName>
        <fullName evidence="2">MADF domain-containing protein</fullName>
    </recommendedName>
</protein>
<proteinExistence type="predicted"/>
<accession>A0AA88PBD3</accession>
<sequence length="375" mass="41125">MMGTPLKNEPSAAGCMPLCGDLTTTGDSTAGSSARTSSQQGEQIEAQTPLLLYPISVNSALSSSPIFNNRDNKVPHGGRGIEAVSTSSEFTHGAIVHLIEAMQRCWDVYSSRERSLLFQSVQKELESHGHSLPVEKIRRKWNNLIVTYKRVKDRSSLCGGQTKTSWEYFEMMDNILGKTKFAQRGPASATLVGFATTAKATVRSEDHPSNSVPVAAMAAPCLLPTGIITTSSQIPTLVTSPVLCKVTPKLNPSPSCSTDTPLPSLSSKPVPLVNRQPLKRRLRHLRLNSMASRVAQQQGQAEERTALLRNFLTAQEERTRLDEQHQRKADARERRKEKTARAMADAMGRMATALELISSKQDTIIALLQRLADKH</sequence>
<evidence type="ECO:0000313" key="3">
    <source>
        <dbReference type="EMBL" id="KAK2876900.1"/>
    </source>
</evidence>
<dbReference type="AlphaFoldDB" id="A0AA88PBD3"/>
<evidence type="ECO:0000256" key="1">
    <source>
        <dbReference type="SAM" id="MobiDB-lite"/>
    </source>
</evidence>
<feature type="compositionally biased region" description="Low complexity" evidence="1">
    <location>
        <begin position="261"/>
        <end position="271"/>
    </location>
</feature>
<feature type="region of interest" description="Disordered" evidence="1">
    <location>
        <begin position="251"/>
        <end position="271"/>
    </location>
</feature>
<dbReference type="PROSITE" id="PS51029">
    <property type="entry name" value="MADF"/>
    <property type="match status" value="1"/>
</dbReference>